<gene>
    <name evidence="1" type="ORF">JR347_07210</name>
</gene>
<name>A0A975A2H7_9BACT</name>
<reference evidence="1" key="1">
    <citation type="submission" date="2021-02" db="EMBL/GenBank/DDBJ databases">
        <title>Fulvivirga sp. S481 isolated from sea water.</title>
        <authorList>
            <person name="Bae S.S."/>
            <person name="Baek K."/>
        </authorList>
    </citation>
    <scope>NUCLEOTIDE SEQUENCE</scope>
    <source>
        <strain evidence="1">S481</strain>
    </source>
</reference>
<proteinExistence type="predicted"/>
<protein>
    <submittedName>
        <fullName evidence="1">Phosphoribosylpyrophosphate synthetase</fullName>
    </submittedName>
</protein>
<evidence type="ECO:0000313" key="2">
    <source>
        <dbReference type="Proteomes" id="UP000662783"/>
    </source>
</evidence>
<accession>A0A975A2H7</accession>
<sequence>MSKHHLKTLVETLNDLRAEGFKEDFEYRNHTLKVIGQSKPYKPEEVEVVGQYRFEGESNPSDASILYSLKTKDGKKGTVIDSYGASADADLQNFLDKATK</sequence>
<keyword evidence="2" id="KW-1185">Reference proteome</keyword>
<organism evidence="1 2">
    <name type="scientific">Fulvivirga lutea</name>
    <dbReference type="NCBI Taxonomy" id="2810512"/>
    <lineage>
        <taxon>Bacteria</taxon>
        <taxon>Pseudomonadati</taxon>
        <taxon>Bacteroidota</taxon>
        <taxon>Cytophagia</taxon>
        <taxon>Cytophagales</taxon>
        <taxon>Fulvivirgaceae</taxon>
        <taxon>Fulvivirga</taxon>
    </lineage>
</organism>
<dbReference type="KEGG" id="fuv:JR347_07210"/>
<dbReference type="RefSeq" id="WP_205723375.1">
    <property type="nucleotide sequence ID" value="NZ_CP070608.1"/>
</dbReference>
<dbReference type="Proteomes" id="UP000662783">
    <property type="component" value="Chromosome"/>
</dbReference>
<dbReference type="AlphaFoldDB" id="A0A975A2H7"/>
<dbReference type="EMBL" id="CP070608">
    <property type="protein sequence ID" value="QSE98861.1"/>
    <property type="molecule type" value="Genomic_DNA"/>
</dbReference>
<evidence type="ECO:0000313" key="1">
    <source>
        <dbReference type="EMBL" id="QSE98861.1"/>
    </source>
</evidence>